<proteinExistence type="predicted"/>
<evidence type="ECO:0000256" key="1">
    <source>
        <dbReference type="SAM" id="MobiDB-lite"/>
    </source>
</evidence>
<feature type="compositionally biased region" description="Low complexity" evidence="1">
    <location>
        <begin position="211"/>
        <end position="228"/>
    </location>
</feature>
<reference evidence="2 3" key="1">
    <citation type="journal article" date="2024" name="bioRxiv">
        <title>A reference genome for Trichogramma kaykai: A tiny desert-dwelling parasitoid wasp with competing sex-ratio distorters.</title>
        <authorList>
            <person name="Culotta J."/>
            <person name="Lindsey A.R."/>
        </authorList>
    </citation>
    <scope>NUCLEOTIDE SEQUENCE [LARGE SCALE GENOMIC DNA]</scope>
    <source>
        <strain evidence="2 3">KSX58</strain>
    </source>
</reference>
<comment type="caution">
    <text evidence="2">The sequence shown here is derived from an EMBL/GenBank/DDBJ whole genome shotgun (WGS) entry which is preliminary data.</text>
</comment>
<protein>
    <submittedName>
        <fullName evidence="2">Uncharacterized protein</fullName>
    </submittedName>
</protein>
<feature type="region of interest" description="Disordered" evidence="1">
    <location>
        <begin position="1"/>
        <end position="27"/>
    </location>
</feature>
<feature type="region of interest" description="Disordered" evidence="1">
    <location>
        <begin position="70"/>
        <end position="95"/>
    </location>
</feature>
<organism evidence="2 3">
    <name type="scientific">Trichogramma kaykai</name>
    <dbReference type="NCBI Taxonomy" id="54128"/>
    <lineage>
        <taxon>Eukaryota</taxon>
        <taxon>Metazoa</taxon>
        <taxon>Ecdysozoa</taxon>
        <taxon>Arthropoda</taxon>
        <taxon>Hexapoda</taxon>
        <taxon>Insecta</taxon>
        <taxon>Pterygota</taxon>
        <taxon>Neoptera</taxon>
        <taxon>Endopterygota</taxon>
        <taxon>Hymenoptera</taxon>
        <taxon>Apocrita</taxon>
        <taxon>Proctotrupomorpha</taxon>
        <taxon>Chalcidoidea</taxon>
        <taxon>Trichogrammatidae</taxon>
        <taxon>Trichogramma</taxon>
    </lineage>
</organism>
<dbReference type="PANTHER" id="PTHR10773:SF19">
    <property type="match status" value="1"/>
</dbReference>
<feature type="region of interest" description="Disordered" evidence="1">
    <location>
        <begin position="209"/>
        <end position="237"/>
    </location>
</feature>
<feature type="compositionally biased region" description="Polar residues" evidence="1">
    <location>
        <begin position="1"/>
        <end position="14"/>
    </location>
</feature>
<dbReference type="EMBL" id="JBJJXI010000096">
    <property type="protein sequence ID" value="KAL3393546.1"/>
    <property type="molecule type" value="Genomic_DNA"/>
</dbReference>
<sequence>MTANKATENSSNENSCDDYPSESSLPYYSDKYDSELVLREDHERGHSFQSTPLSLLDKYYIIFQRRQKQKKNIEPKKQTNYPENQEKPASSPSACGPPCYCRLKCQEKLKSRRRARIRRTFLKLGAKQRLQYVALCVIETPKRRSRPRLQPLGSERRQKTLTYILQDGERGRAQRVCKAMFLSTLGVSEKFVRGVVARRRTSGLGMLVNGSASSSASASSSSSSSSSSRGRKSAAVREHVREHIRSFEAETMPGDVSGKRYLDVRLNCTNMYKMYLQCCETRGLPRAYNVGLNYYRELFKSEFNLDFKSRLPKQ</sequence>
<dbReference type="PANTHER" id="PTHR10773">
    <property type="entry name" value="DNA-DIRECTED RNA POLYMERASES I, II, AND III SUBUNIT RPABC2"/>
    <property type="match status" value="1"/>
</dbReference>
<accession>A0ABD2WKT3</accession>
<dbReference type="Proteomes" id="UP001627154">
    <property type="component" value="Unassembled WGS sequence"/>
</dbReference>
<keyword evidence="3" id="KW-1185">Reference proteome</keyword>
<evidence type="ECO:0000313" key="3">
    <source>
        <dbReference type="Proteomes" id="UP001627154"/>
    </source>
</evidence>
<dbReference type="AlphaFoldDB" id="A0ABD2WKT3"/>
<name>A0ABD2WKT3_9HYME</name>
<gene>
    <name evidence="2" type="ORF">TKK_011832</name>
</gene>
<evidence type="ECO:0000313" key="2">
    <source>
        <dbReference type="EMBL" id="KAL3393546.1"/>
    </source>
</evidence>